<evidence type="ECO:0000313" key="10">
    <source>
        <dbReference type="Proteomes" id="UP000035540"/>
    </source>
</evidence>
<evidence type="ECO:0000313" key="9">
    <source>
        <dbReference type="EMBL" id="AKK08869.1"/>
    </source>
</evidence>
<dbReference type="InterPro" id="IPR018376">
    <property type="entry name" value="Enoyl-CoA_hyd/isom_CS"/>
</dbReference>
<evidence type="ECO:0000256" key="1">
    <source>
        <dbReference type="ARBA" id="ARBA00002994"/>
    </source>
</evidence>
<dbReference type="CDD" id="cd06558">
    <property type="entry name" value="crotonase-like"/>
    <property type="match status" value="1"/>
</dbReference>
<dbReference type="PANTHER" id="PTHR11941">
    <property type="entry name" value="ENOYL-COA HYDRATASE-RELATED"/>
    <property type="match status" value="1"/>
</dbReference>
<name>A0A0G3H667_9CORY</name>
<dbReference type="EC" id="4.2.1.17" evidence="9"/>
<reference evidence="9 10" key="1">
    <citation type="journal article" date="2015" name="Genome Announc.">
        <title>Complete Genome Sequence of the Type Strain Corynebacterium testudinoris DSM 44614, Recovered from Necrotic Lesions in the Mouth of a Tortoise.</title>
        <authorList>
            <person name="Ruckert C."/>
            <person name="Kriete M."/>
            <person name="Jaenicke S."/>
            <person name="Winkler A."/>
            <person name="Tauch A."/>
        </authorList>
    </citation>
    <scope>NUCLEOTIDE SEQUENCE [LARGE SCALE GENOMIC DNA]</scope>
    <source>
        <strain evidence="9 10">DSM 44614</strain>
    </source>
</reference>
<evidence type="ECO:0000256" key="5">
    <source>
        <dbReference type="ARBA" id="ARBA00023239"/>
    </source>
</evidence>
<keyword evidence="4" id="KW-0443">Lipid metabolism</keyword>
<reference evidence="10" key="2">
    <citation type="submission" date="2015-05" db="EMBL/GenBank/DDBJ databases">
        <title>Complete genome sequence of Corynebacterium testudinoris DSM 44614, recovered from necrotic lesions in the mouth of a tortoise.</title>
        <authorList>
            <person name="Ruckert C."/>
            <person name="Albersmeier A."/>
            <person name="Winkler A."/>
            <person name="Tauch A."/>
        </authorList>
    </citation>
    <scope>NUCLEOTIDE SEQUENCE [LARGE SCALE GENOMIC DNA]</scope>
    <source>
        <strain evidence="10">DSM 44614</strain>
    </source>
</reference>
<dbReference type="Gene3D" id="3.90.226.10">
    <property type="entry name" value="2-enoyl-CoA Hydratase, Chain A, domain 1"/>
    <property type="match status" value="1"/>
</dbReference>
<evidence type="ECO:0000256" key="2">
    <source>
        <dbReference type="ARBA" id="ARBA00005254"/>
    </source>
</evidence>
<dbReference type="PANTHER" id="PTHR11941:SF169">
    <property type="entry name" value="(7AS)-7A-METHYL-1,5-DIOXO-2,3,5,6,7,7A-HEXAHYDRO-1H-INDENE-CARBOXYL-COA HYDROLASE"/>
    <property type="match status" value="1"/>
</dbReference>
<dbReference type="Pfam" id="PF00378">
    <property type="entry name" value="ECH_1"/>
    <property type="match status" value="1"/>
</dbReference>
<dbReference type="GO" id="GO:0018812">
    <property type="term" value="F:3-hydroxyacyl-CoA dehydratase activity"/>
    <property type="evidence" value="ECO:0007669"/>
    <property type="project" value="RHEA"/>
</dbReference>
<evidence type="ECO:0000256" key="6">
    <source>
        <dbReference type="ARBA" id="ARBA00023709"/>
    </source>
</evidence>
<dbReference type="InterPro" id="IPR001753">
    <property type="entry name" value="Enoyl-CoA_hydra/iso"/>
</dbReference>
<dbReference type="EMBL" id="CP011545">
    <property type="protein sequence ID" value="AKK08869.1"/>
    <property type="molecule type" value="Genomic_DNA"/>
</dbReference>
<comment type="similarity">
    <text evidence="2 8">Belongs to the enoyl-CoA hydratase/isomerase family.</text>
</comment>
<dbReference type="RefSeq" id="WP_047253148.1">
    <property type="nucleotide sequence ID" value="NZ_CP011545.1"/>
</dbReference>
<dbReference type="NCBIfam" id="NF005891">
    <property type="entry name" value="PRK07854.1"/>
    <property type="match status" value="1"/>
</dbReference>
<dbReference type="PROSITE" id="PS00166">
    <property type="entry name" value="ENOYL_COA_HYDRATASE"/>
    <property type="match status" value="1"/>
</dbReference>
<keyword evidence="5 9" id="KW-0456">Lyase</keyword>
<comment type="function">
    <text evidence="1">Could possibly oxidize fatty acids using specific components.</text>
</comment>
<proteinExistence type="inferred from homology"/>
<dbReference type="GO" id="GO:0006635">
    <property type="term" value="P:fatty acid beta-oxidation"/>
    <property type="evidence" value="ECO:0007669"/>
    <property type="project" value="TreeGrafter"/>
</dbReference>
<evidence type="ECO:0000256" key="3">
    <source>
        <dbReference type="ARBA" id="ARBA00022832"/>
    </source>
</evidence>
<keyword evidence="10" id="KW-1185">Reference proteome</keyword>
<dbReference type="SUPFAM" id="SSF52096">
    <property type="entry name" value="ClpP/crotonase"/>
    <property type="match status" value="1"/>
</dbReference>
<dbReference type="InterPro" id="IPR029045">
    <property type="entry name" value="ClpP/crotonase-like_dom_sf"/>
</dbReference>
<dbReference type="AlphaFoldDB" id="A0A0G3H667"/>
<evidence type="ECO:0000256" key="7">
    <source>
        <dbReference type="ARBA" id="ARBA00023717"/>
    </source>
</evidence>
<dbReference type="STRING" id="136857.CTEST_07160"/>
<dbReference type="Proteomes" id="UP000035540">
    <property type="component" value="Chromosome"/>
</dbReference>
<evidence type="ECO:0000256" key="4">
    <source>
        <dbReference type="ARBA" id="ARBA00023098"/>
    </source>
</evidence>
<gene>
    <name evidence="9" type="ORF">CTEST_07160</name>
</gene>
<keyword evidence="3" id="KW-0276">Fatty acid metabolism</keyword>
<evidence type="ECO:0000256" key="8">
    <source>
        <dbReference type="RuleBase" id="RU003707"/>
    </source>
</evidence>
<comment type="catalytic activity">
    <reaction evidence="7">
        <text>a 4-saturated-(3S)-3-hydroxyacyl-CoA = a (3E)-enoyl-CoA + H2O</text>
        <dbReference type="Rhea" id="RHEA:20724"/>
        <dbReference type="ChEBI" id="CHEBI:15377"/>
        <dbReference type="ChEBI" id="CHEBI:58521"/>
        <dbReference type="ChEBI" id="CHEBI:137480"/>
        <dbReference type="EC" id="4.2.1.17"/>
    </reaction>
</comment>
<comment type="catalytic activity">
    <reaction evidence="6">
        <text>a (3S)-3-hydroxyacyl-CoA = a (2E)-enoyl-CoA + H2O</text>
        <dbReference type="Rhea" id="RHEA:16105"/>
        <dbReference type="ChEBI" id="CHEBI:15377"/>
        <dbReference type="ChEBI" id="CHEBI:57318"/>
        <dbReference type="ChEBI" id="CHEBI:58856"/>
        <dbReference type="EC" id="4.2.1.17"/>
    </reaction>
</comment>
<dbReference type="KEGG" id="cted:CTEST_07160"/>
<sequence>MTHPLVLTSTLAEGLIRTITLNRHSNRNALNIPMCEAIEEAMVSAIDDGARVVILHGEGTVFSSGADLSGGVYAGGFYEALLRMLGTIQTLPIPVIAWVNGPAIGAGTQLAMACDLRVVDETALFRVPIVDVAIALDEGTIATLENLVGGSRARIMLFTGAALSSADALETGFATSAGDITAAISLAELLAAKAPLTVRHLKYEFARTSHRPYDAATRAQAARAAWESADAAESRAARAEKRPPRFTGN</sequence>
<accession>A0A0G3H667</accession>
<organism evidence="9 10">
    <name type="scientific">Corynebacterium testudinoris</name>
    <dbReference type="NCBI Taxonomy" id="136857"/>
    <lineage>
        <taxon>Bacteria</taxon>
        <taxon>Bacillati</taxon>
        <taxon>Actinomycetota</taxon>
        <taxon>Actinomycetes</taxon>
        <taxon>Mycobacteriales</taxon>
        <taxon>Corynebacteriaceae</taxon>
        <taxon>Corynebacterium</taxon>
    </lineage>
</organism>
<protein>
    <submittedName>
        <fullName evidence="9">Enoyl-CoA hydratase/carnithine racemase</fullName>
        <ecNumber evidence="9">4.2.1.17</ecNumber>
    </submittedName>
</protein>
<dbReference type="PATRIC" id="fig|136857.5.peg.1427"/>